<dbReference type="InterPro" id="IPR011330">
    <property type="entry name" value="Glyco_hydro/deAcase_b/a-brl"/>
</dbReference>
<dbReference type="SUPFAM" id="SSF88713">
    <property type="entry name" value="Glycoside hydrolase/deacetylase"/>
    <property type="match status" value="1"/>
</dbReference>
<reference evidence="2 3" key="1">
    <citation type="submission" date="2020-08" db="EMBL/GenBank/DDBJ databases">
        <title>The Agave Microbiome: Exploring the role of microbial communities in plant adaptations to desert environments.</title>
        <authorList>
            <person name="Partida-Martinez L.P."/>
        </authorList>
    </citation>
    <scope>NUCLEOTIDE SEQUENCE [LARGE SCALE GENOMIC DNA]</scope>
    <source>
        <strain evidence="2 3">AT3.2</strain>
    </source>
</reference>
<dbReference type="RefSeq" id="WP_183549307.1">
    <property type="nucleotide sequence ID" value="NZ_JACHBX010000001.1"/>
</dbReference>
<proteinExistence type="predicted"/>
<evidence type="ECO:0008006" key="4">
    <source>
        <dbReference type="Google" id="ProtNLM"/>
    </source>
</evidence>
<evidence type="ECO:0000313" key="2">
    <source>
        <dbReference type="EMBL" id="MBB6131904.1"/>
    </source>
</evidence>
<dbReference type="Gene3D" id="3.20.20.370">
    <property type="entry name" value="Glycoside hydrolase/deacetylase"/>
    <property type="match status" value="1"/>
</dbReference>
<organism evidence="2 3">
    <name type="scientific">Massilia aurea</name>
    <dbReference type="NCBI Taxonomy" id="373040"/>
    <lineage>
        <taxon>Bacteria</taxon>
        <taxon>Pseudomonadati</taxon>
        <taxon>Pseudomonadota</taxon>
        <taxon>Betaproteobacteria</taxon>
        <taxon>Burkholderiales</taxon>
        <taxon>Oxalobacteraceae</taxon>
        <taxon>Telluria group</taxon>
        <taxon>Massilia</taxon>
    </lineage>
</organism>
<feature type="region of interest" description="Disordered" evidence="1">
    <location>
        <begin position="324"/>
        <end position="343"/>
    </location>
</feature>
<sequence>MASAKFVISLDFELFWGVADTQTIAGYGRNVLGEWQAVPRMLALFARYGVRVTWATVGMIMCRNYDDWRATRPTLLPGYTRRALSPYGMDQFVRSYPRLFFARPLVEQILAAQGQELGTHTFGHFYCNEAGASPAQFAADLACAQSVAAGMGASLRSAVLPRNQIVAAFLPILSQAAIQVYRGNAPHPLYRHGDAVVGGLAGRAARFADACLPLSGKRTVCPQSHGALVNVPGSQFLYPWSRRHRALLPLRLRRLKQGMALAAREGSTFHLWWHPHNFGVNLDENLAQLEVLLRHYRRLADTHGMQSHCMADFASSSSLATETTTATGSTFASPGAPGARDPS</sequence>
<accession>A0A7W9U7A8</accession>
<dbReference type="GO" id="GO:0005975">
    <property type="term" value="P:carbohydrate metabolic process"/>
    <property type="evidence" value="ECO:0007669"/>
    <property type="project" value="InterPro"/>
</dbReference>
<evidence type="ECO:0000313" key="3">
    <source>
        <dbReference type="Proteomes" id="UP000540787"/>
    </source>
</evidence>
<protein>
    <recommendedName>
        <fullName evidence="4">NodB homology domain-containing protein</fullName>
    </recommendedName>
</protein>
<comment type="caution">
    <text evidence="2">The sequence shown here is derived from an EMBL/GenBank/DDBJ whole genome shotgun (WGS) entry which is preliminary data.</text>
</comment>
<name>A0A7W9U7A8_9BURK</name>
<feature type="compositionally biased region" description="Low complexity" evidence="1">
    <location>
        <begin position="324"/>
        <end position="333"/>
    </location>
</feature>
<dbReference type="AlphaFoldDB" id="A0A7W9U7A8"/>
<gene>
    <name evidence="2" type="ORF">HD842_000015</name>
</gene>
<evidence type="ECO:0000256" key="1">
    <source>
        <dbReference type="SAM" id="MobiDB-lite"/>
    </source>
</evidence>
<dbReference type="EMBL" id="JACHBX010000001">
    <property type="protein sequence ID" value="MBB6131904.1"/>
    <property type="molecule type" value="Genomic_DNA"/>
</dbReference>
<dbReference type="Proteomes" id="UP000540787">
    <property type="component" value="Unassembled WGS sequence"/>
</dbReference>
<keyword evidence="3" id="KW-1185">Reference proteome</keyword>